<dbReference type="Pfam" id="PF01695">
    <property type="entry name" value="IstB_IS21"/>
    <property type="match status" value="1"/>
</dbReference>
<keyword evidence="2" id="KW-0614">Plasmid</keyword>
<sequence length="111" mass="12137">MERHELMAMMAELSLAGMRAVYDEVMADGLKRQRTVQQILGDLLAAERAEKKARSIRYQLGAARLPLARTLAEFDFAASPVNEALVCDLHDGGFLETQRNAVFVGGTALAS</sequence>
<keyword evidence="3" id="KW-1185">Reference proteome</keyword>
<organism evidence="2 3">
    <name type="scientific">Skermanella cutis</name>
    <dbReference type="NCBI Taxonomy" id="2775420"/>
    <lineage>
        <taxon>Bacteria</taxon>
        <taxon>Pseudomonadati</taxon>
        <taxon>Pseudomonadota</taxon>
        <taxon>Alphaproteobacteria</taxon>
        <taxon>Rhodospirillales</taxon>
        <taxon>Azospirillaceae</taxon>
        <taxon>Skermanella</taxon>
    </lineage>
</organism>
<evidence type="ECO:0000313" key="3">
    <source>
        <dbReference type="Proteomes" id="UP000595197"/>
    </source>
</evidence>
<protein>
    <submittedName>
        <fullName evidence="2">Transposase</fullName>
    </submittedName>
</protein>
<reference evidence="2" key="1">
    <citation type="submission" date="2021-02" db="EMBL/GenBank/DDBJ databases">
        <title>Skermanella TT6 skin isolate.</title>
        <authorList>
            <person name="Lee K."/>
            <person name="Ganzorig M."/>
        </authorList>
    </citation>
    <scope>NUCLEOTIDE SEQUENCE</scope>
    <source>
        <strain evidence="2">TT6</strain>
    </source>
</reference>
<proteinExistence type="predicted"/>
<gene>
    <name evidence="2" type="ORF">IGS68_29900</name>
</gene>
<dbReference type="Proteomes" id="UP000595197">
    <property type="component" value="Plasmid pTT6-1"/>
</dbReference>
<geneLocation type="plasmid" evidence="2 3">
    <name>pTT6-1</name>
</geneLocation>
<accession>A0ABX7BEW4</accession>
<evidence type="ECO:0000259" key="1">
    <source>
        <dbReference type="Pfam" id="PF01695"/>
    </source>
</evidence>
<dbReference type="InterPro" id="IPR002611">
    <property type="entry name" value="IstB_ATP-bd"/>
</dbReference>
<dbReference type="RefSeq" id="WP_201081792.1">
    <property type="nucleotide sequence ID" value="NZ_CP067421.1"/>
</dbReference>
<feature type="domain" description="IstB-like ATP-binding" evidence="1">
    <location>
        <begin position="9"/>
        <end position="107"/>
    </location>
</feature>
<evidence type="ECO:0000313" key="2">
    <source>
        <dbReference type="EMBL" id="QQP92689.1"/>
    </source>
</evidence>
<name>A0ABX7BEW4_9PROT</name>
<dbReference type="EMBL" id="CP067421">
    <property type="protein sequence ID" value="QQP92689.1"/>
    <property type="molecule type" value="Genomic_DNA"/>
</dbReference>